<sequence length="99" mass="10980">MKILDPKLEYKFDKEEAERMVKVALLCCNASPTLRATMSEVVSMLESQTISQEVISDPSIYGSDFQLLLDHNSRGNLAAPNFSSDKTWVGPSTTSTHDL</sequence>
<gene>
    <name evidence="1" type="ORF">Pint_10271</name>
</gene>
<evidence type="ECO:0000313" key="2">
    <source>
        <dbReference type="Proteomes" id="UP001163603"/>
    </source>
</evidence>
<keyword evidence="2" id="KW-1185">Reference proteome</keyword>
<protein>
    <submittedName>
        <fullName evidence="1">Uncharacterized protein</fullName>
    </submittedName>
</protein>
<comment type="caution">
    <text evidence="1">The sequence shown here is derived from an EMBL/GenBank/DDBJ whole genome shotgun (WGS) entry which is preliminary data.</text>
</comment>
<reference evidence="2" key="1">
    <citation type="journal article" date="2023" name="G3 (Bethesda)">
        <title>Genome assembly and association tests identify interacting loci associated with vigor, precocity, and sex in interspecific pistachio rootstocks.</title>
        <authorList>
            <person name="Palmer W."/>
            <person name="Jacygrad E."/>
            <person name="Sagayaradj S."/>
            <person name="Cavanaugh K."/>
            <person name="Han R."/>
            <person name="Bertier L."/>
            <person name="Beede B."/>
            <person name="Kafkas S."/>
            <person name="Golino D."/>
            <person name="Preece J."/>
            <person name="Michelmore R."/>
        </authorList>
    </citation>
    <scope>NUCLEOTIDE SEQUENCE [LARGE SCALE GENOMIC DNA]</scope>
</reference>
<evidence type="ECO:0000313" key="1">
    <source>
        <dbReference type="EMBL" id="KAJ0016427.1"/>
    </source>
</evidence>
<organism evidence="1 2">
    <name type="scientific">Pistacia integerrima</name>
    <dbReference type="NCBI Taxonomy" id="434235"/>
    <lineage>
        <taxon>Eukaryota</taxon>
        <taxon>Viridiplantae</taxon>
        <taxon>Streptophyta</taxon>
        <taxon>Embryophyta</taxon>
        <taxon>Tracheophyta</taxon>
        <taxon>Spermatophyta</taxon>
        <taxon>Magnoliopsida</taxon>
        <taxon>eudicotyledons</taxon>
        <taxon>Gunneridae</taxon>
        <taxon>Pentapetalae</taxon>
        <taxon>rosids</taxon>
        <taxon>malvids</taxon>
        <taxon>Sapindales</taxon>
        <taxon>Anacardiaceae</taxon>
        <taxon>Pistacia</taxon>
    </lineage>
</organism>
<accession>A0ACC0XDV4</accession>
<name>A0ACC0XDV4_9ROSI</name>
<dbReference type="EMBL" id="CM047747">
    <property type="protein sequence ID" value="KAJ0016427.1"/>
    <property type="molecule type" value="Genomic_DNA"/>
</dbReference>
<dbReference type="Proteomes" id="UP001163603">
    <property type="component" value="Chromosome 12"/>
</dbReference>
<proteinExistence type="predicted"/>